<dbReference type="Proteomes" id="UP001179647">
    <property type="component" value="Chromosome"/>
</dbReference>
<keyword evidence="2" id="KW-0131">Cell cycle</keyword>
<organism evidence="2 3">
    <name type="scientific">Vagococcus intermedius</name>
    <dbReference type="NCBI Taxonomy" id="2991418"/>
    <lineage>
        <taxon>Bacteria</taxon>
        <taxon>Bacillati</taxon>
        <taxon>Bacillota</taxon>
        <taxon>Bacilli</taxon>
        <taxon>Lactobacillales</taxon>
        <taxon>Enterococcaceae</taxon>
        <taxon>Vagococcus</taxon>
    </lineage>
</organism>
<dbReference type="KEGG" id="vie:OL234_02200"/>
<dbReference type="AlphaFoldDB" id="A0AAF0CVQ8"/>
<dbReference type="GO" id="GO:0051301">
    <property type="term" value="P:cell division"/>
    <property type="evidence" value="ECO:0007669"/>
    <property type="project" value="UniProtKB-KW"/>
</dbReference>
<reference evidence="2" key="1">
    <citation type="submission" date="2022-10" db="EMBL/GenBank/DDBJ databases">
        <title>Vagococcus sp. isolated from poultry meat.</title>
        <authorList>
            <person name="Johansson P."/>
            <person name="Bjorkroth J."/>
        </authorList>
    </citation>
    <scope>NUCLEOTIDE SEQUENCE</scope>
    <source>
        <strain evidence="2">STAA11</strain>
    </source>
</reference>
<keyword evidence="2" id="KW-0132">Cell division</keyword>
<keyword evidence="3" id="KW-1185">Reference proteome</keyword>
<gene>
    <name evidence="2" type="ORF">OL234_02200</name>
</gene>
<evidence type="ECO:0000256" key="1">
    <source>
        <dbReference type="SAM" id="MobiDB-lite"/>
    </source>
</evidence>
<protein>
    <submittedName>
        <fullName evidence="2">Cell division protein ZapA</fullName>
    </submittedName>
</protein>
<proteinExistence type="predicted"/>
<sequence>MTENKNRYKVKIGDKTYTIIGKESKYHMDIVTEVANEQLTQIMSLSPNIDLEQASVLLAINAVSDQLNKEEKAIIMEKELKELREKVKRVAELESRLKRYDEMERDAKKTLVSSGKITEAMSPSEVQRLKNQQVIEKIQKNADKADKLDKEESKETEETGKKVKKVTKKSKTKS</sequence>
<dbReference type="InterPro" id="IPR036192">
    <property type="entry name" value="Cell_div_ZapA-like_sf"/>
</dbReference>
<dbReference type="InterPro" id="IPR007838">
    <property type="entry name" value="Cell_div_ZapA-like"/>
</dbReference>
<dbReference type="SUPFAM" id="SSF102829">
    <property type="entry name" value="Cell division protein ZapA-like"/>
    <property type="match status" value="1"/>
</dbReference>
<dbReference type="Gene3D" id="6.10.250.790">
    <property type="match status" value="1"/>
</dbReference>
<evidence type="ECO:0000313" key="2">
    <source>
        <dbReference type="EMBL" id="WEG73744.1"/>
    </source>
</evidence>
<feature type="region of interest" description="Disordered" evidence="1">
    <location>
        <begin position="140"/>
        <end position="174"/>
    </location>
</feature>
<dbReference type="EMBL" id="CP110232">
    <property type="protein sequence ID" value="WEG73744.1"/>
    <property type="molecule type" value="Genomic_DNA"/>
</dbReference>
<feature type="compositionally biased region" description="Basic and acidic residues" evidence="1">
    <location>
        <begin position="140"/>
        <end position="161"/>
    </location>
</feature>
<name>A0AAF0CVQ8_9ENTE</name>
<dbReference type="InterPro" id="IPR053712">
    <property type="entry name" value="Bac_CellDiv_Activator"/>
</dbReference>
<dbReference type="RefSeq" id="WP_275469544.1">
    <property type="nucleotide sequence ID" value="NZ_CP110232.1"/>
</dbReference>
<accession>A0AAF0CVQ8</accession>
<dbReference type="Pfam" id="PF05164">
    <property type="entry name" value="ZapA"/>
    <property type="match status" value="1"/>
</dbReference>
<feature type="compositionally biased region" description="Basic residues" evidence="1">
    <location>
        <begin position="162"/>
        <end position="174"/>
    </location>
</feature>
<evidence type="ECO:0000313" key="3">
    <source>
        <dbReference type="Proteomes" id="UP001179647"/>
    </source>
</evidence>